<reference evidence="5 6" key="1">
    <citation type="submission" date="2021-01" db="EMBL/GenBank/DDBJ databases">
        <title>Genomics of switchgrass bacterial isolates.</title>
        <authorList>
            <person name="Shade A."/>
        </authorList>
    </citation>
    <scope>NUCLEOTIDE SEQUENCE [LARGE SCALE GENOMIC DNA]</scope>
    <source>
        <strain evidence="5 6">PvP111</strain>
    </source>
</reference>
<evidence type="ECO:0000256" key="3">
    <source>
        <dbReference type="SAM" id="SignalP"/>
    </source>
</evidence>
<sequence length="323" mass="33378">MRTRLLGTSVILASLAASTVLSAPAATADPTVTTFTFPVEGTSVSATRYAEPSASPRPVLVMALGLGSTQDKILPEVAPEFVAAGYDVVTFDYRYWGSSAGQPRNLIDIDSQLEDWRAAVGAARSLPGVDGTQIGLWGTSLSGGHVLSIGSENIPGVRAVVAQAPHVNGIATVSTIPVPALAQLTAVGTGDLAGSVVGREPIYIPIAAEPGTLGLLPEPGALQGYRTVLGESFDNRATARTALQIPFYSPNVVAQAGRAPTFIATGRQDNITPPAAARELAARMGAAGRDYPGGHFDVYPGGQAYPELIVDEIAFLHTHLPTS</sequence>
<dbReference type="InterPro" id="IPR029058">
    <property type="entry name" value="AB_hydrolase_fold"/>
</dbReference>
<dbReference type="PANTHER" id="PTHR22946">
    <property type="entry name" value="DIENELACTONE HYDROLASE DOMAIN-CONTAINING PROTEIN-RELATED"/>
    <property type="match status" value="1"/>
</dbReference>
<dbReference type="Proteomes" id="UP000703038">
    <property type="component" value="Unassembled WGS sequence"/>
</dbReference>
<comment type="caution">
    <text evidence="5">The sequence shown here is derived from an EMBL/GenBank/DDBJ whole genome shotgun (WGS) entry which is preliminary data.</text>
</comment>
<dbReference type="EMBL" id="JAFBBK010000001">
    <property type="protein sequence ID" value="MBM7415853.1"/>
    <property type="molecule type" value="Genomic_DNA"/>
</dbReference>
<dbReference type="GO" id="GO:0016787">
    <property type="term" value="F:hydrolase activity"/>
    <property type="evidence" value="ECO:0007669"/>
    <property type="project" value="UniProtKB-KW"/>
</dbReference>
<gene>
    <name evidence="5" type="ORF">JOE42_002586</name>
</gene>
<accession>A0ABS2KV79</accession>
<feature type="chain" id="PRO_5046505892" evidence="3">
    <location>
        <begin position="29"/>
        <end position="323"/>
    </location>
</feature>
<dbReference type="InterPro" id="IPR050261">
    <property type="entry name" value="FrsA_esterase"/>
</dbReference>
<keyword evidence="6" id="KW-1185">Reference proteome</keyword>
<feature type="signal peptide" evidence="3">
    <location>
        <begin position="1"/>
        <end position="28"/>
    </location>
</feature>
<evidence type="ECO:0000256" key="1">
    <source>
        <dbReference type="ARBA" id="ARBA00008645"/>
    </source>
</evidence>
<comment type="similarity">
    <text evidence="1">Belongs to the AB hydrolase superfamily.</text>
</comment>
<evidence type="ECO:0000313" key="5">
    <source>
        <dbReference type="EMBL" id="MBM7415853.1"/>
    </source>
</evidence>
<dbReference type="InterPro" id="IPR022742">
    <property type="entry name" value="Hydrolase_4"/>
</dbReference>
<dbReference type="RefSeq" id="WP_204868809.1">
    <property type="nucleotide sequence ID" value="NZ_JAFBBK010000001.1"/>
</dbReference>
<name>A0ABS2KV79_9NOCA</name>
<evidence type="ECO:0000256" key="2">
    <source>
        <dbReference type="ARBA" id="ARBA00022801"/>
    </source>
</evidence>
<dbReference type="PANTHER" id="PTHR22946:SF9">
    <property type="entry name" value="POLYKETIDE TRANSFERASE AF380"/>
    <property type="match status" value="1"/>
</dbReference>
<dbReference type="Gene3D" id="3.40.50.1820">
    <property type="entry name" value="alpha/beta hydrolase"/>
    <property type="match status" value="1"/>
</dbReference>
<organism evidence="5 6">
    <name type="scientific">Rhodococcoides corynebacterioides</name>
    <dbReference type="NCBI Taxonomy" id="53972"/>
    <lineage>
        <taxon>Bacteria</taxon>
        <taxon>Bacillati</taxon>
        <taxon>Actinomycetota</taxon>
        <taxon>Actinomycetes</taxon>
        <taxon>Mycobacteriales</taxon>
        <taxon>Nocardiaceae</taxon>
        <taxon>Rhodococcoides</taxon>
    </lineage>
</organism>
<evidence type="ECO:0000259" key="4">
    <source>
        <dbReference type="Pfam" id="PF12146"/>
    </source>
</evidence>
<dbReference type="SUPFAM" id="SSF53474">
    <property type="entry name" value="alpha/beta-Hydrolases"/>
    <property type="match status" value="1"/>
</dbReference>
<dbReference type="Pfam" id="PF12146">
    <property type="entry name" value="Hydrolase_4"/>
    <property type="match status" value="1"/>
</dbReference>
<evidence type="ECO:0000313" key="6">
    <source>
        <dbReference type="Proteomes" id="UP000703038"/>
    </source>
</evidence>
<keyword evidence="2 5" id="KW-0378">Hydrolase</keyword>
<protein>
    <submittedName>
        <fullName evidence="5">Dienelactone hydrolase</fullName>
    </submittedName>
</protein>
<feature type="domain" description="Serine aminopeptidase S33" evidence="4">
    <location>
        <begin position="55"/>
        <end position="182"/>
    </location>
</feature>
<keyword evidence="3" id="KW-0732">Signal</keyword>
<proteinExistence type="inferred from homology"/>